<dbReference type="EC" id="4.1.1.48" evidence="3"/>
<dbReference type="CDD" id="cd00331">
    <property type="entry name" value="IGPS"/>
    <property type="match status" value="1"/>
</dbReference>
<keyword evidence="4" id="KW-0028">Amino-acid biosynthesis</keyword>
<dbReference type="InterPro" id="IPR013785">
    <property type="entry name" value="Aldolase_TIM"/>
</dbReference>
<feature type="domain" description="Indole-3-glycerol phosphate synthase" evidence="9">
    <location>
        <begin position="1"/>
        <end position="219"/>
    </location>
</feature>
<evidence type="ECO:0000259" key="9">
    <source>
        <dbReference type="Pfam" id="PF00218"/>
    </source>
</evidence>
<dbReference type="InterPro" id="IPR001468">
    <property type="entry name" value="Indole-3-GlycerolPSynthase_CS"/>
</dbReference>
<dbReference type="FunFam" id="3.20.20.70:FF:000024">
    <property type="entry name" value="Indole-3-glycerol phosphate synthase"/>
    <property type="match status" value="1"/>
</dbReference>
<gene>
    <name evidence="10" type="ORF">METZ01_LOCUS325724</name>
</gene>
<dbReference type="Pfam" id="PF00218">
    <property type="entry name" value="IGPS"/>
    <property type="match status" value="1"/>
</dbReference>
<keyword evidence="7" id="KW-0057">Aromatic amino acid biosynthesis</keyword>
<keyword evidence="6" id="KW-0822">Tryptophan biosynthesis</keyword>
<accession>A0A382PJB5</accession>
<evidence type="ECO:0000256" key="1">
    <source>
        <dbReference type="ARBA" id="ARBA00001633"/>
    </source>
</evidence>
<dbReference type="AlphaFoldDB" id="A0A382PJB5"/>
<dbReference type="GO" id="GO:0000162">
    <property type="term" value="P:L-tryptophan biosynthetic process"/>
    <property type="evidence" value="ECO:0007669"/>
    <property type="project" value="UniProtKB-UniPathway"/>
</dbReference>
<dbReference type="GO" id="GO:0004425">
    <property type="term" value="F:indole-3-glycerol-phosphate synthase activity"/>
    <property type="evidence" value="ECO:0007669"/>
    <property type="project" value="UniProtKB-EC"/>
</dbReference>
<evidence type="ECO:0000256" key="4">
    <source>
        <dbReference type="ARBA" id="ARBA00022605"/>
    </source>
</evidence>
<dbReference type="InterPro" id="IPR013798">
    <property type="entry name" value="Indole-3-glycerol_P_synth_dom"/>
</dbReference>
<dbReference type="Gene3D" id="3.20.20.70">
    <property type="entry name" value="Aldolase class I"/>
    <property type="match status" value="1"/>
</dbReference>
<dbReference type="EMBL" id="UINC01107473">
    <property type="protein sequence ID" value="SVC72870.1"/>
    <property type="molecule type" value="Genomic_DNA"/>
</dbReference>
<reference evidence="10" key="1">
    <citation type="submission" date="2018-05" db="EMBL/GenBank/DDBJ databases">
        <authorList>
            <person name="Lanie J.A."/>
            <person name="Ng W.-L."/>
            <person name="Kazmierczak K.M."/>
            <person name="Andrzejewski T.M."/>
            <person name="Davidsen T.M."/>
            <person name="Wayne K.J."/>
            <person name="Tettelin H."/>
            <person name="Glass J.I."/>
            <person name="Rusch D."/>
            <person name="Podicherti R."/>
            <person name="Tsui H.-C.T."/>
            <person name="Winkler M.E."/>
        </authorList>
    </citation>
    <scope>NUCLEOTIDE SEQUENCE</scope>
</reference>
<evidence type="ECO:0000256" key="7">
    <source>
        <dbReference type="ARBA" id="ARBA00023141"/>
    </source>
</evidence>
<feature type="non-terminal residue" evidence="10">
    <location>
        <position position="1"/>
    </location>
</feature>
<dbReference type="PROSITE" id="PS00614">
    <property type="entry name" value="IGPS"/>
    <property type="match status" value="1"/>
</dbReference>
<dbReference type="InterPro" id="IPR011060">
    <property type="entry name" value="RibuloseP-bd_barrel"/>
</dbReference>
<dbReference type="HAMAP" id="MF_00134_B">
    <property type="entry name" value="IGPS_B"/>
    <property type="match status" value="1"/>
</dbReference>
<dbReference type="GO" id="GO:0004640">
    <property type="term" value="F:phosphoribosylanthranilate isomerase activity"/>
    <property type="evidence" value="ECO:0007669"/>
    <property type="project" value="TreeGrafter"/>
</dbReference>
<evidence type="ECO:0000256" key="6">
    <source>
        <dbReference type="ARBA" id="ARBA00022822"/>
    </source>
</evidence>
<dbReference type="NCBIfam" id="NF001377">
    <property type="entry name" value="PRK00278.2-4"/>
    <property type="match status" value="1"/>
</dbReference>
<evidence type="ECO:0000256" key="3">
    <source>
        <dbReference type="ARBA" id="ARBA00012362"/>
    </source>
</evidence>
<dbReference type="InterPro" id="IPR045186">
    <property type="entry name" value="Indole-3-glycerol_P_synth"/>
</dbReference>
<dbReference type="NCBIfam" id="NF001373">
    <property type="entry name" value="PRK00278.1-6"/>
    <property type="match status" value="1"/>
</dbReference>
<dbReference type="PANTHER" id="PTHR22854">
    <property type="entry name" value="TRYPTOPHAN BIOSYNTHESIS PROTEIN"/>
    <property type="match status" value="1"/>
</dbReference>
<evidence type="ECO:0000256" key="8">
    <source>
        <dbReference type="ARBA" id="ARBA00023239"/>
    </source>
</evidence>
<evidence type="ECO:0000256" key="2">
    <source>
        <dbReference type="ARBA" id="ARBA00004696"/>
    </source>
</evidence>
<dbReference type="UniPathway" id="UPA00035">
    <property type="reaction ID" value="UER00043"/>
</dbReference>
<keyword evidence="5" id="KW-0210">Decarboxylase</keyword>
<sequence length="224" mass="24532">RGFVDAIARRVSRRQAAIIAEIKKASPSKGVIRADFDPRAIARSYEDAGAACLSVLTDISFFQGADEHLQRARAEVSLPVLRKDFVISSYQIYEARAIGADCILLIASVLGMEDMQSFYDLARSLDLDVLIEVHDMAELRMALSVSPKFVGINNRDLKTFDVDLDTTLALLASISDDVIVVTESGIGQSADVVRMMSRGVYGFLIGEAFMKEPDPGHALELLFT</sequence>
<evidence type="ECO:0000256" key="5">
    <source>
        <dbReference type="ARBA" id="ARBA00022793"/>
    </source>
</evidence>
<dbReference type="SUPFAM" id="SSF51366">
    <property type="entry name" value="Ribulose-phoshate binding barrel"/>
    <property type="match status" value="1"/>
</dbReference>
<organism evidence="10">
    <name type="scientific">marine metagenome</name>
    <dbReference type="NCBI Taxonomy" id="408172"/>
    <lineage>
        <taxon>unclassified sequences</taxon>
        <taxon>metagenomes</taxon>
        <taxon>ecological metagenomes</taxon>
    </lineage>
</organism>
<comment type="catalytic activity">
    <reaction evidence="1">
        <text>1-(2-carboxyphenylamino)-1-deoxy-D-ribulose 5-phosphate + H(+) = (1S,2R)-1-C-(indol-3-yl)glycerol 3-phosphate + CO2 + H2O</text>
        <dbReference type="Rhea" id="RHEA:23476"/>
        <dbReference type="ChEBI" id="CHEBI:15377"/>
        <dbReference type="ChEBI" id="CHEBI:15378"/>
        <dbReference type="ChEBI" id="CHEBI:16526"/>
        <dbReference type="ChEBI" id="CHEBI:58613"/>
        <dbReference type="ChEBI" id="CHEBI:58866"/>
        <dbReference type="EC" id="4.1.1.48"/>
    </reaction>
</comment>
<comment type="pathway">
    <text evidence="2">Amino-acid biosynthesis; L-tryptophan biosynthesis; L-tryptophan from chorismate: step 4/5.</text>
</comment>
<proteinExistence type="inferred from homology"/>
<protein>
    <recommendedName>
        <fullName evidence="3">indole-3-glycerol-phosphate synthase</fullName>
        <ecNumber evidence="3">4.1.1.48</ecNumber>
    </recommendedName>
</protein>
<evidence type="ECO:0000313" key="10">
    <source>
        <dbReference type="EMBL" id="SVC72870.1"/>
    </source>
</evidence>
<dbReference type="PANTHER" id="PTHR22854:SF2">
    <property type="entry name" value="INDOLE-3-GLYCEROL-PHOSPHATE SYNTHASE"/>
    <property type="match status" value="1"/>
</dbReference>
<keyword evidence="8" id="KW-0456">Lyase</keyword>
<name>A0A382PJB5_9ZZZZ</name>